<dbReference type="PROSITE" id="PS00221">
    <property type="entry name" value="MIP"/>
    <property type="match status" value="1"/>
</dbReference>
<reference evidence="7 8" key="1">
    <citation type="submission" date="2024-11" db="EMBL/GenBank/DDBJ databases">
        <title>A near-complete genome assembly of Cinchona calisaya.</title>
        <authorList>
            <person name="Lian D.C."/>
            <person name="Zhao X.W."/>
            <person name="Wei L."/>
        </authorList>
    </citation>
    <scope>NUCLEOTIDE SEQUENCE [LARGE SCALE GENOMIC DNA]</scope>
    <source>
        <tissue evidence="7">Nenye</tissue>
    </source>
</reference>
<dbReference type="EMBL" id="JBJUIK010000014">
    <property type="protein sequence ID" value="KAL3504743.1"/>
    <property type="molecule type" value="Genomic_DNA"/>
</dbReference>
<accession>A0ABD2YCK2</accession>
<evidence type="ECO:0000256" key="1">
    <source>
        <dbReference type="ARBA" id="ARBA00004141"/>
    </source>
</evidence>
<protein>
    <submittedName>
        <fullName evidence="7">Uncharacterized protein</fullName>
    </submittedName>
</protein>
<proteinExistence type="predicted"/>
<dbReference type="InterPro" id="IPR034294">
    <property type="entry name" value="Aquaporin_transptr"/>
</dbReference>
<keyword evidence="2" id="KW-0813">Transport</keyword>
<evidence type="ECO:0000313" key="7">
    <source>
        <dbReference type="EMBL" id="KAL3504743.1"/>
    </source>
</evidence>
<evidence type="ECO:0000256" key="4">
    <source>
        <dbReference type="ARBA" id="ARBA00022989"/>
    </source>
</evidence>
<dbReference type="Pfam" id="PF00230">
    <property type="entry name" value="MIP"/>
    <property type="match status" value="2"/>
</dbReference>
<name>A0ABD2YCK2_9GENT</name>
<feature type="transmembrane region" description="Helical" evidence="6">
    <location>
        <begin position="93"/>
        <end position="113"/>
    </location>
</feature>
<dbReference type="SUPFAM" id="SSF81338">
    <property type="entry name" value="Aquaporin-like"/>
    <property type="match status" value="1"/>
</dbReference>
<dbReference type="GO" id="GO:0016020">
    <property type="term" value="C:membrane"/>
    <property type="evidence" value="ECO:0007669"/>
    <property type="project" value="UniProtKB-SubCell"/>
</dbReference>
<dbReference type="Proteomes" id="UP001630127">
    <property type="component" value="Unassembled WGS sequence"/>
</dbReference>
<dbReference type="PANTHER" id="PTHR45724:SF21">
    <property type="entry name" value="MAJOR INTRINSIC PROTEIN"/>
    <property type="match status" value="1"/>
</dbReference>
<dbReference type="InterPro" id="IPR022357">
    <property type="entry name" value="MIP_CS"/>
</dbReference>
<evidence type="ECO:0000256" key="2">
    <source>
        <dbReference type="ARBA" id="ARBA00022448"/>
    </source>
</evidence>
<evidence type="ECO:0000256" key="5">
    <source>
        <dbReference type="ARBA" id="ARBA00023136"/>
    </source>
</evidence>
<sequence>MLEEAKQTIKQVMFAKNVSKPHSPSNFHKALAEPVGTYIFIFWGCGSGLVDRITSFLMDLMSALGHVSGAHFNPAVTLAFSAARRLPLLQNKVLSGVAIGVAMLFNVIIAGHITGASMNPGRSVGPAIVSGVYRNL</sequence>
<keyword evidence="4 6" id="KW-1133">Transmembrane helix</keyword>
<dbReference type="AlphaFoldDB" id="A0ABD2YCK2"/>
<evidence type="ECO:0000256" key="3">
    <source>
        <dbReference type="ARBA" id="ARBA00022692"/>
    </source>
</evidence>
<dbReference type="InterPro" id="IPR000425">
    <property type="entry name" value="MIP"/>
</dbReference>
<gene>
    <name evidence="7" type="ORF">ACH5RR_034584</name>
</gene>
<evidence type="ECO:0000313" key="8">
    <source>
        <dbReference type="Proteomes" id="UP001630127"/>
    </source>
</evidence>
<comment type="caution">
    <text evidence="7">The sequence shown here is derived from an EMBL/GenBank/DDBJ whole genome shotgun (WGS) entry which is preliminary data.</text>
</comment>
<evidence type="ECO:0000256" key="6">
    <source>
        <dbReference type="SAM" id="Phobius"/>
    </source>
</evidence>
<dbReference type="Gene3D" id="1.20.1080.10">
    <property type="entry name" value="Glycerol uptake facilitator protein"/>
    <property type="match status" value="2"/>
</dbReference>
<comment type="subcellular location">
    <subcellularLocation>
        <location evidence="1">Membrane</location>
        <topology evidence="1">Multi-pass membrane protein</topology>
    </subcellularLocation>
</comment>
<keyword evidence="3 6" id="KW-0812">Transmembrane</keyword>
<dbReference type="PANTHER" id="PTHR45724">
    <property type="entry name" value="AQUAPORIN NIP2-1"/>
    <property type="match status" value="1"/>
</dbReference>
<dbReference type="InterPro" id="IPR023271">
    <property type="entry name" value="Aquaporin-like"/>
</dbReference>
<keyword evidence="8" id="KW-1185">Reference proteome</keyword>
<organism evidence="7 8">
    <name type="scientific">Cinchona calisaya</name>
    <dbReference type="NCBI Taxonomy" id="153742"/>
    <lineage>
        <taxon>Eukaryota</taxon>
        <taxon>Viridiplantae</taxon>
        <taxon>Streptophyta</taxon>
        <taxon>Embryophyta</taxon>
        <taxon>Tracheophyta</taxon>
        <taxon>Spermatophyta</taxon>
        <taxon>Magnoliopsida</taxon>
        <taxon>eudicotyledons</taxon>
        <taxon>Gunneridae</taxon>
        <taxon>Pentapetalae</taxon>
        <taxon>asterids</taxon>
        <taxon>lamiids</taxon>
        <taxon>Gentianales</taxon>
        <taxon>Rubiaceae</taxon>
        <taxon>Cinchonoideae</taxon>
        <taxon>Cinchoneae</taxon>
        <taxon>Cinchona</taxon>
    </lineage>
</organism>
<keyword evidence="5 6" id="KW-0472">Membrane</keyword>